<dbReference type="Gene3D" id="3.30.565.10">
    <property type="entry name" value="Histidine kinase-like ATPase, C-terminal domain"/>
    <property type="match status" value="1"/>
</dbReference>
<evidence type="ECO:0000256" key="2">
    <source>
        <dbReference type="ARBA" id="ARBA00012438"/>
    </source>
</evidence>
<keyword evidence="7" id="KW-0067">ATP-binding</keyword>
<dbReference type="Proteomes" id="UP001519331">
    <property type="component" value="Unassembled WGS sequence"/>
</dbReference>
<comment type="catalytic activity">
    <reaction evidence="1">
        <text>ATP + protein L-histidine = ADP + protein N-phospho-L-histidine.</text>
        <dbReference type="EC" id="2.7.13.3"/>
    </reaction>
</comment>
<dbReference type="Gene3D" id="1.20.5.1930">
    <property type="match status" value="1"/>
</dbReference>
<keyword evidence="12" id="KW-1185">Reference proteome</keyword>
<name>A0ABS4T3V8_9MICC</name>
<dbReference type="PANTHER" id="PTHR24421:SF10">
    <property type="entry name" value="NITRATE_NITRITE SENSOR PROTEIN NARQ"/>
    <property type="match status" value="1"/>
</dbReference>
<dbReference type="InterPro" id="IPR050482">
    <property type="entry name" value="Sensor_HK_TwoCompSys"/>
</dbReference>
<sequence>MEVLRSRAEQLERERDAEARAAAAKERARIAREIHDVVSHNVGAVGILADGAATKVESDPEQARTAMLRVRDTSRKALAEMRTMLGVLRNGEGPEEVPQPGLDQLDALVAEFRSLGVPVELTILGERPAEITSGVQLAVYRVVQESLTNVGKHAGEVSHAEVRITFTPDEAEIGVDDDGRGYADHAGPGVSGGHGLVGMRERVHAYGGRFEAGMRPAGGYQVRAWLPLVSREEEQV</sequence>
<dbReference type="CDD" id="cd16917">
    <property type="entry name" value="HATPase_UhpB-NarQ-NarX-like"/>
    <property type="match status" value="1"/>
</dbReference>
<keyword evidence="6 11" id="KW-0418">Kinase</keyword>
<evidence type="ECO:0000256" key="4">
    <source>
        <dbReference type="ARBA" id="ARBA00022679"/>
    </source>
</evidence>
<dbReference type="RefSeq" id="WP_210049777.1">
    <property type="nucleotide sequence ID" value="NZ_JAGINX010000001.1"/>
</dbReference>
<evidence type="ECO:0000256" key="8">
    <source>
        <dbReference type="ARBA" id="ARBA00023012"/>
    </source>
</evidence>
<keyword evidence="5" id="KW-0547">Nucleotide-binding</keyword>
<keyword evidence="4" id="KW-0808">Transferase</keyword>
<dbReference type="InterPro" id="IPR036890">
    <property type="entry name" value="HATPase_C_sf"/>
</dbReference>
<proteinExistence type="predicted"/>
<organism evidence="11 12">
    <name type="scientific">Nesterenkonia lacusekhoensis</name>
    <dbReference type="NCBI Taxonomy" id="150832"/>
    <lineage>
        <taxon>Bacteria</taxon>
        <taxon>Bacillati</taxon>
        <taxon>Actinomycetota</taxon>
        <taxon>Actinomycetes</taxon>
        <taxon>Micrococcales</taxon>
        <taxon>Micrococcaceae</taxon>
        <taxon>Nesterenkonia</taxon>
    </lineage>
</organism>
<dbReference type="Pfam" id="PF02518">
    <property type="entry name" value="HATPase_c"/>
    <property type="match status" value="1"/>
</dbReference>
<dbReference type="EMBL" id="JAGINX010000001">
    <property type="protein sequence ID" value="MBP2319144.1"/>
    <property type="molecule type" value="Genomic_DNA"/>
</dbReference>
<feature type="coiled-coil region" evidence="9">
    <location>
        <begin position="1"/>
        <end position="28"/>
    </location>
</feature>
<keyword evidence="8" id="KW-0902">Two-component regulatory system</keyword>
<dbReference type="SMART" id="SM00387">
    <property type="entry name" value="HATPase_c"/>
    <property type="match status" value="1"/>
</dbReference>
<protein>
    <recommendedName>
        <fullName evidence="2">histidine kinase</fullName>
        <ecNumber evidence="2">2.7.13.3</ecNumber>
    </recommendedName>
</protein>
<dbReference type="InterPro" id="IPR003594">
    <property type="entry name" value="HATPase_dom"/>
</dbReference>
<evidence type="ECO:0000313" key="11">
    <source>
        <dbReference type="EMBL" id="MBP2319144.1"/>
    </source>
</evidence>
<evidence type="ECO:0000256" key="5">
    <source>
        <dbReference type="ARBA" id="ARBA00022741"/>
    </source>
</evidence>
<evidence type="ECO:0000313" key="12">
    <source>
        <dbReference type="Proteomes" id="UP001519331"/>
    </source>
</evidence>
<evidence type="ECO:0000256" key="9">
    <source>
        <dbReference type="SAM" id="Coils"/>
    </source>
</evidence>
<dbReference type="InterPro" id="IPR011712">
    <property type="entry name" value="Sig_transdc_His_kin_sub3_dim/P"/>
</dbReference>
<dbReference type="SUPFAM" id="SSF55874">
    <property type="entry name" value="ATPase domain of HSP90 chaperone/DNA topoisomerase II/histidine kinase"/>
    <property type="match status" value="1"/>
</dbReference>
<dbReference type="Pfam" id="PF07730">
    <property type="entry name" value="HisKA_3"/>
    <property type="match status" value="1"/>
</dbReference>
<reference evidence="11 12" key="1">
    <citation type="submission" date="2021-03" db="EMBL/GenBank/DDBJ databases">
        <title>Sequencing the genomes of 1000 actinobacteria strains.</title>
        <authorList>
            <person name="Klenk H.-P."/>
        </authorList>
    </citation>
    <scope>NUCLEOTIDE SEQUENCE [LARGE SCALE GENOMIC DNA]</scope>
    <source>
        <strain evidence="11 12">DSM 12544</strain>
    </source>
</reference>
<evidence type="ECO:0000259" key="10">
    <source>
        <dbReference type="SMART" id="SM00387"/>
    </source>
</evidence>
<feature type="domain" description="Histidine kinase/HSP90-like ATPase" evidence="10">
    <location>
        <begin position="134"/>
        <end position="230"/>
    </location>
</feature>
<comment type="caution">
    <text evidence="11">The sequence shown here is derived from an EMBL/GenBank/DDBJ whole genome shotgun (WGS) entry which is preliminary data.</text>
</comment>
<dbReference type="EC" id="2.7.13.3" evidence="2"/>
<dbReference type="PANTHER" id="PTHR24421">
    <property type="entry name" value="NITRATE/NITRITE SENSOR PROTEIN NARX-RELATED"/>
    <property type="match status" value="1"/>
</dbReference>
<evidence type="ECO:0000256" key="1">
    <source>
        <dbReference type="ARBA" id="ARBA00000085"/>
    </source>
</evidence>
<evidence type="ECO:0000256" key="3">
    <source>
        <dbReference type="ARBA" id="ARBA00022553"/>
    </source>
</evidence>
<evidence type="ECO:0000256" key="6">
    <source>
        <dbReference type="ARBA" id="ARBA00022777"/>
    </source>
</evidence>
<keyword evidence="9" id="KW-0175">Coiled coil</keyword>
<accession>A0ABS4T3V8</accession>
<keyword evidence="3" id="KW-0597">Phosphoprotein</keyword>
<gene>
    <name evidence="11" type="ORF">JOF45_002163</name>
</gene>
<evidence type="ECO:0000256" key="7">
    <source>
        <dbReference type="ARBA" id="ARBA00022840"/>
    </source>
</evidence>
<dbReference type="GO" id="GO:0016301">
    <property type="term" value="F:kinase activity"/>
    <property type="evidence" value="ECO:0007669"/>
    <property type="project" value="UniProtKB-KW"/>
</dbReference>